<dbReference type="GO" id="GO:0006935">
    <property type="term" value="P:chemotaxis"/>
    <property type="evidence" value="ECO:0007669"/>
    <property type="project" value="InterPro"/>
</dbReference>
<evidence type="ECO:0000256" key="5">
    <source>
        <dbReference type="ARBA" id="ARBA00023224"/>
    </source>
</evidence>
<dbReference type="PANTHER" id="PTHR32089">
    <property type="entry name" value="METHYL-ACCEPTING CHEMOTAXIS PROTEIN MCPB"/>
    <property type="match status" value="1"/>
</dbReference>
<gene>
    <name evidence="11" type="ORF">B0W48_06590</name>
</gene>
<dbReference type="AlphaFoldDB" id="A0A1Q2GWV5"/>
<dbReference type="CDD" id="cd11386">
    <property type="entry name" value="MCP_signal"/>
    <property type="match status" value="1"/>
</dbReference>
<evidence type="ECO:0000256" key="3">
    <source>
        <dbReference type="ARBA" id="ARBA00022989"/>
    </source>
</evidence>
<dbReference type="FunFam" id="1.10.287.950:FF:000001">
    <property type="entry name" value="Methyl-accepting chemotaxis sensory transducer"/>
    <property type="match status" value="1"/>
</dbReference>
<evidence type="ECO:0000313" key="11">
    <source>
        <dbReference type="EMBL" id="AQP99500.1"/>
    </source>
</evidence>
<evidence type="ECO:0008006" key="13">
    <source>
        <dbReference type="Google" id="ProtNLM"/>
    </source>
</evidence>
<feature type="domain" description="Methyl-accepting transducer" evidence="9">
    <location>
        <begin position="276"/>
        <end position="512"/>
    </location>
</feature>
<feature type="domain" description="HAMP" evidence="10">
    <location>
        <begin position="217"/>
        <end position="271"/>
    </location>
</feature>
<dbReference type="PANTHER" id="PTHR32089:SF119">
    <property type="entry name" value="METHYL-ACCEPTING CHEMOTAXIS PROTEIN CTPL"/>
    <property type="match status" value="1"/>
</dbReference>
<keyword evidence="4 8" id="KW-0472">Membrane</keyword>
<dbReference type="SUPFAM" id="SSF58104">
    <property type="entry name" value="Methyl-accepting chemotaxis protein (MCP) signaling domain"/>
    <property type="match status" value="1"/>
</dbReference>
<dbReference type="PROSITE" id="PS50885">
    <property type="entry name" value="HAMP"/>
    <property type="match status" value="1"/>
</dbReference>
<dbReference type="PROSITE" id="PS50111">
    <property type="entry name" value="CHEMOTAXIS_TRANSDUC_2"/>
    <property type="match status" value="1"/>
</dbReference>
<sequence length="548" mass="59591">MSQLINNLSFRVKFAIPVVVALVIFSVLSGYVLYTFKEQARLNSFISLEVRTVLDDLEDGYRDLFQVKTAGLSMVLGQGDKQNYLIQQDEYRSNIARVDARLSSPLKLVDSGYIDTINAQRINNIKADVVIWSRYYQGLFSDHALAASYLAEHKQDMETVLGRIRKNVTTMRDEIDAKLTNSLIEIDAQQTSASYALQFGMLLSFVLSIATTWLLSAVILAPLKQMQLALENIACGQGDLTQRLNIESQDEMGSLARSFNTFISKIHNTVLAVVGSAEQVRTETANLRTITASVLNEASNQQVESEQVAAAVNEMSTTSDNVSHNANDAASATSNANNDANVAKATIEETISLINQLVTDISASSDVINTLEQDVTNIATVLDVIRGIADQTNLLALNAAIEAARAGEQGRGFAVVADEVRSLASRTQDSTGEINAMIEKLQQGTNQAVSAMQASTKSGQQTIEHSRGASQSVQRINDAVTIINDMNMQIATAATQQSQVSEDVNINVQRIAASSGNMLEKVDHAERACQALAQQCQQLDNLVSNFKV</sequence>
<dbReference type="InterPro" id="IPR004090">
    <property type="entry name" value="Chemotax_Me-accpt_rcpt"/>
</dbReference>
<evidence type="ECO:0000256" key="8">
    <source>
        <dbReference type="SAM" id="Phobius"/>
    </source>
</evidence>
<evidence type="ECO:0000256" key="4">
    <source>
        <dbReference type="ARBA" id="ARBA00023136"/>
    </source>
</evidence>
<dbReference type="Gene3D" id="1.10.287.950">
    <property type="entry name" value="Methyl-accepting chemotaxis protein"/>
    <property type="match status" value="1"/>
</dbReference>
<dbReference type="GO" id="GO:0016020">
    <property type="term" value="C:membrane"/>
    <property type="evidence" value="ECO:0007669"/>
    <property type="project" value="UniProtKB-SubCell"/>
</dbReference>
<evidence type="ECO:0000256" key="2">
    <source>
        <dbReference type="ARBA" id="ARBA00022692"/>
    </source>
</evidence>
<evidence type="ECO:0000313" key="12">
    <source>
        <dbReference type="Proteomes" id="UP000188243"/>
    </source>
</evidence>
<evidence type="ECO:0000259" key="10">
    <source>
        <dbReference type="PROSITE" id="PS50885"/>
    </source>
</evidence>
<name>A0A1Q2GWV5_9GAMM</name>
<dbReference type="InterPro" id="IPR003660">
    <property type="entry name" value="HAMP_dom"/>
</dbReference>
<comment type="subcellular location">
    <subcellularLocation>
        <location evidence="1">Membrane</location>
        <topology evidence="1">Multi-pass membrane protein</topology>
    </subcellularLocation>
</comment>
<proteinExistence type="inferred from homology"/>
<organism evidence="11 12">
    <name type="scientific">Pseudoalteromonas aliena</name>
    <dbReference type="NCBI Taxonomy" id="247523"/>
    <lineage>
        <taxon>Bacteria</taxon>
        <taxon>Pseudomonadati</taxon>
        <taxon>Pseudomonadota</taxon>
        <taxon>Gammaproteobacteria</taxon>
        <taxon>Alteromonadales</taxon>
        <taxon>Pseudoalteromonadaceae</taxon>
        <taxon>Pseudoalteromonas</taxon>
    </lineage>
</organism>
<dbReference type="GO" id="GO:0007165">
    <property type="term" value="P:signal transduction"/>
    <property type="evidence" value="ECO:0007669"/>
    <property type="project" value="UniProtKB-KW"/>
</dbReference>
<dbReference type="SMART" id="SM00304">
    <property type="entry name" value="HAMP"/>
    <property type="match status" value="1"/>
</dbReference>
<keyword evidence="3 8" id="KW-1133">Transmembrane helix</keyword>
<keyword evidence="2 8" id="KW-0812">Transmembrane</keyword>
<feature type="transmembrane region" description="Helical" evidence="8">
    <location>
        <begin position="199"/>
        <end position="223"/>
    </location>
</feature>
<dbReference type="KEGG" id="paln:B0W48_06590"/>
<accession>A0A1Q2GWV5</accession>
<evidence type="ECO:0000256" key="1">
    <source>
        <dbReference type="ARBA" id="ARBA00004141"/>
    </source>
</evidence>
<protein>
    <recommendedName>
        <fullName evidence="13">Chemotaxis protein</fullName>
    </recommendedName>
</protein>
<dbReference type="Pfam" id="PF00672">
    <property type="entry name" value="HAMP"/>
    <property type="match status" value="1"/>
</dbReference>
<dbReference type="RefSeq" id="WP_077536242.1">
    <property type="nucleotide sequence ID" value="NZ_CP019628.1"/>
</dbReference>
<dbReference type="CDD" id="cd06225">
    <property type="entry name" value="HAMP"/>
    <property type="match status" value="1"/>
</dbReference>
<evidence type="ECO:0000256" key="7">
    <source>
        <dbReference type="PROSITE-ProRule" id="PRU00284"/>
    </source>
</evidence>
<dbReference type="PRINTS" id="PR00260">
    <property type="entry name" value="CHEMTRNSDUCR"/>
</dbReference>
<feature type="transmembrane region" description="Helical" evidence="8">
    <location>
        <begin position="14"/>
        <end position="34"/>
    </location>
</feature>
<dbReference type="GO" id="GO:0004888">
    <property type="term" value="F:transmembrane signaling receptor activity"/>
    <property type="evidence" value="ECO:0007669"/>
    <property type="project" value="InterPro"/>
</dbReference>
<dbReference type="Pfam" id="PF00015">
    <property type="entry name" value="MCPsignal"/>
    <property type="match status" value="1"/>
</dbReference>
<dbReference type="Proteomes" id="UP000188243">
    <property type="component" value="Chromosome"/>
</dbReference>
<dbReference type="InterPro" id="IPR004089">
    <property type="entry name" value="MCPsignal_dom"/>
</dbReference>
<comment type="similarity">
    <text evidence="6">Belongs to the methyl-accepting chemotaxis (MCP) protein family.</text>
</comment>
<keyword evidence="5 7" id="KW-0807">Transducer</keyword>
<evidence type="ECO:0000259" key="9">
    <source>
        <dbReference type="PROSITE" id="PS50111"/>
    </source>
</evidence>
<dbReference type="SMART" id="SM00283">
    <property type="entry name" value="MA"/>
    <property type="match status" value="1"/>
</dbReference>
<reference evidence="11 12" key="1">
    <citation type="submission" date="2017-02" db="EMBL/GenBank/DDBJ databases">
        <title>Complete genome sequence of the cold-active Pseudoalteromonas aliena strain EH1 isolated from Arctic seawater.</title>
        <authorList>
            <person name="Kim E."/>
            <person name="Heo E."/>
            <person name="Kim H."/>
            <person name="Kim D."/>
        </authorList>
    </citation>
    <scope>NUCLEOTIDE SEQUENCE [LARGE SCALE GENOMIC DNA]</scope>
    <source>
        <strain evidence="11 12">EH1</strain>
    </source>
</reference>
<dbReference type="STRING" id="247523.B0W48_06590"/>
<dbReference type="EMBL" id="CP019628">
    <property type="protein sequence ID" value="AQP99500.1"/>
    <property type="molecule type" value="Genomic_DNA"/>
</dbReference>
<evidence type="ECO:0000256" key="6">
    <source>
        <dbReference type="ARBA" id="ARBA00029447"/>
    </source>
</evidence>